<dbReference type="AlphaFoldDB" id="A0A6V6Z1R1"/>
<evidence type="ECO:0000313" key="1">
    <source>
        <dbReference type="EMBL" id="CAD0005717.1"/>
    </source>
</evidence>
<protein>
    <submittedName>
        <fullName evidence="1">Uncharacterized protein</fullName>
    </submittedName>
</protein>
<accession>A0A6V6Z1R1</accession>
<evidence type="ECO:0000313" key="2">
    <source>
        <dbReference type="Proteomes" id="UP000556700"/>
    </source>
</evidence>
<dbReference type="EMBL" id="CAIJDO010000157">
    <property type="protein sequence ID" value="CAD0005717.1"/>
    <property type="molecule type" value="Genomic_DNA"/>
</dbReference>
<keyword evidence="2" id="KW-1185">Reference proteome</keyword>
<reference evidence="1 2" key="1">
    <citation type="submission" date="2020-06" db="EMBL/GenBank/DDBJ databases">
        <authorList>
            <person name="Criscuolo A."/>
        </authorList>
    </citation>
    <scope>NUCLEOTIDE SEQUENCE [LARGE SCALE GENOMIC DNA]</scope>
    <source>
        <strain evidence="2">CIP 110025</strain>
    </source>
</reference>
<organism evidence="1 2">
    <name type="scientific">Flavobacterium chungangense</name>
    <dbReference type="NCBI Taxonomy" id="554283"/>
    <lineage>
        <taxon>Bacteria</taxon>
        <taxon>Pseudomonadati</taxon>
        <taxon>Bacteroidota</taxon>
        <taxon>Flavobacteriia</taxon>
        <taxon>Flavobacteriales</taxon>
        <taxon>Flavobacteriaceae</taxon>
        <taxon>Flavobacterium</taxon>
    </lineage>
</organism>
<comment type="caution">
    <text evidence="1">The sequence shown here is derived from an EMBL/GenBank/DDBJ whole genome shotgun (WGS) entry which is preliminary data.</text>
</comment>
<dbReference type="Proteomes" id="UP000556700">
    <property type="component" value="Unassembled WGS sequence"/>
</dbReference>
<sequence>MDFLSLKFVKAFNLWLIFFKKIDTLVANDLSYFKIIPHV</sequence>
<gene>
    <name evidence="1" type="ORF">FLACHUCJ7_02507</name>
</gene>
<name>A0A6V6Z1R1_9FLAO</name>
<proteinExistence type="predicted"/>